<accession>A0ABQ0H5M3</accession>
<organism evidence="1 2">
    <name type="scientific">Phyllobacterium phragmitis</name>
    <dbReference type="NCBI Taxonomy" id="2670329"/>
    <lineage>
        <taxon>Bacteria</taxon>
        <taxon>Pseudomonadati</taxon>
        <taxon>Pseudomonadota</taxon>
        <taxon>Alphaproteobacteria</taxon>
        <taxon>Hyphomicrobiales</taxon>
        <taxon>Phyllobacteriaceae</taxon>
        <taxon>Phyllobacterium</taxon>
    </lineage>
</organism>
<dbReference type="Proteomes" id="UP001628091">
    <property type="component" value="Unassembled WGS sequence"/>
</dbReference>
<name>A0ABQ0H5M3_9HYPH</name>
<dbReference type="EMBL" id="BAAFZP010000002">
    <property type="protein sequence ID" value="GAB1584238.1"/>
    <property type="molecule type" value="Genomic_DNA"/>
</dbReference>
<gene>
    <name evidence="1" type="ORF">PPNSA23_41810</name>
</gene>
<evidence type="ECO:0000313" key="2">
    <source>
        <dbReference type="Proteomes" id="UP001628091"/>
    </source>
</evidence>
<sequence length="87" mass="9960">MLYEENLMPTLADRIGELALKNKWRCLIVGVSDNCDHSARIIDDTVHMHERIIGITHTCRVIAWLQLFSISPAQHIRTFEQAVCSRG</sequence>
<keyword evidence="2" id="KW-1185">Reference proteome</keyword>
<protein>
    <submittedName>
        <fullName evidence="1">Uncharacterized protein</fullName>
    </submittedName>
</protein>
<evidence type="ECO:0000313" key="1">
    <source>
        <dbReference type="EMBL" id="GAB1584238.1"/>
    </source>
</evidence>
<reference evidence="1 2" key="1">
    <citation type="submission" date="2024-10" db="EMBL/GenBank/DDBJ databases">
        <title>Isolation, draft genome sequencing and identification of Phyllobacterium sp. NSA23, isolated from leaf soil.</title>
        <authorList>
            <person name="Akita H."/>
        </authorList>
    </citation>
    <scope>NUCLEOTIDE SEQUENCE [LARGE SCALE GENOMIC DNA]</scope>
    <source>
        <strain evidence="1 2">NSA23</strain>
    </source>
</reference>
<proteinExistence type="predicted"/>
<comment type="caution">
    <text evidence="1">The sequence shown here is derived from an EMBL/GenBank/DDBJ whole genome shotgun (WGS) entry which is preliminary data.</text>
</comment>